<keyword evidence="13" id="KW-0648">Protein biosynthesis</keyword>
<dbReference type="GO" id="GO:0005524">
    <property type="term" value="F:ATP binding"/>
    <property type="evidence" value="ECO:0007669"/>
    <property type="project" value="UniProtKB-KW"/>
</dbReference>
<dbReference type="SUPFAM" id="SSF52374">
    <property type="entry name" value="Nucleotidylyl transferase"/>
    <property type="match status" value="1"/>
</dbReference>
<evidence type="ECO:0000256" key="5">
    <source>
        <dbReference type="ARBA" id="ARBA00012832"/>
    </source>
</evidence>
<evidence type="ECO:0000256" key="11">
    <source>
        <dbReference type="ARBA" id="ARBA00022833"/>
    </source>
</evidence>
<dbReference type="FunFam" id="3.40.50.620:FF:000009">
    <property type="entry name" value="Cysteine--tRNA ligase"/>
    <property type="match status" value="1"/>
</dbReference>
<comment type="function">
    <text evidence="19">Nuclear genome-encoded factor required for normal assembly of chloroplast polysomes.</text>
</comment>
<dbReference type="GO" id="GO:0006423">
    <property type="term" value="P:cysteinyl-tRNA aminoacylation"/>
    <property type="evidence" value="ECO:0007669"/>
    <property type="project" value="InterPro"/>
</dbReference>
<evidence type="ECO:0000256" key="7">
    <source>
        <dbReference type="ARBA" id="ARBA00022598"/>
    </source>
</evidence>
<dbReference type="InterPro" id="IPR015273">
    <property type="entry name" value="Cys-tRNA-synt_Ia_DALR"/>
</dbReference>
<evidence type="ECO:0000256" key="4">
    <source>
        <dbReference type="ARBA" id="ARBA00005594"/>
    </source>
</evidence>
<keyword evidence="8" id="KW-0934">Plastid</keyword>
<dbReference type="GO" id="GO:0010197">
    <property type="term" value="P:polar nucleus fusion"/>
    <property type="evidence" value="ECO:0007669"/>
    <property type="project" value="EnsemblPlants"/>
</dbReference>
<accession>A0AB40ARU0</accession>
<dbReference type="InterPro" id="IPR056411">
    <property type="entry name" value="CysS_C"/>
</dbReference>
<dbReference type="GO" id="GO:0042407">
    <property type="term" value="P:cristae formation"/>
    <property type="evidence" value="ECO:0007669"/>
    <property type="project" value="EnsemblPlants"/>
</dbReference>
<dbReference type="Pfam" id="PF01406">
    <property type="entry name" value="tRNA-synt_1e"/>
    <property type="match status" value="1"/>
</dbReference>
<evidence type="ECO:0000256" key="12">
    <source>
        <dbReference type="ARBA" id="ARBA00022840"/>
    </source>
</evidence>
<evidence type="ECO:0000256" key="18">
    <source>
        <dbReference type="ARBA" id="ARBA00047398"/>
    </source>
</evidence>
<evidence type="ECO:0000256" key="3">
    <source>
        <dbReference type="ARBA" id="ARBA00004229"/>
    </source>
</evidence>
<keyword evidence="7 22" id="KW-0436">Ligase</keyword>
<sequence length="576" mass="65672">MATALLKLYFPILSPRRSSISSPRIQTHLPLHLLSSLLLKSSKKRPSLPSSSSRALCFSTNSARPETYGEYGRESTPELHLYNTMSRRKEPFRPLAPGKVGMYVCGVTPYDLSHIGHARVYVTFDVLFRYLQHLNYEVCYVRNFTDVDDKIIDRANKTGEDPLNLSSRYCDEFHADMTHLQCLSPTVEPRVTTHMNQIIDMIKQIIDNGCAYTINGDVYFSVDKFPSYGRLSGRRLDDNQAGKRVAVDARKQNPADFALWKSAKEGEPYWESPWGPGRPGWHIECSAMSAAYLGHSFDIHGGGMDLVFPHHENEIAQSCAACRESNVNFWMHNGFVTIDHEKMSKSLGNFFTIREVIEKYHSLALRLFLVSTHYRSPINHSSAQLETASDRLFYIYQTLYDCEEILSKHDKGNMKDLIPSVTENCIKRFRCDFVDSMSDDLHTPVVLAALSEPLKTINDLLHTRKGRKQELRIESLYSLEREVRRVLTVLGLMSSSYVEVLQQLRDKALDRAGLTEEEVMQKIEERSSARQAKQFDRSDEIRKELAAVGIALMDNPDGTTWRPSVPLRFQELVASA</sequence>
<dbReference type="RefSeq" id="XP_039117795.1">
    <property type="nucleotide sequence ID" value="XM_039261861.1"/>
</dbReference>
<evidence type="ECO:0000256" key="15">
    <source>
        <dbReference type="ARBA" id="ARBA00023128"/>
    </source>
</evidence>
<evidence type="ECO:0000256" key="16">
    <source>
        <dbReference type="ARBA" id="ARBA00023146"/>
    </source>
</evidence>
<dbReference type="SMART" id="SM00840">
    <property type="entry name" value="DALR_2"/>
    <property type="match status" value="1"/>
</dbReference>
<evidence type="ECO:0000256" key="17">
    <source>
        <dbReference type="ARBA" id="ARBA00031499"/>
    </source>
</evidence>
<evidence type="ECO:0000256" key="9">
    <source>
        <dbReference type="ARBA" id="ARBA00022723"/>
    </source>
</evidence>
<evidence type="ECO:0000313" key="22">
    <source>
        <dbReference type="RefSeq" id="XP_039117795.1"/>
    </source>
</evidence>
<dbReference type="PANTHER" id="PTHR10890">
    <property type="entry name" value="CYSTEINYL-TRNA SYNTHETASE"/>
    <property type="match status" value="1"/>
</dbReference>
<organism evidence="21 22">
    <name type="scientific">Dioscorea cayennensis subsp. rotundata</name>
    <name type="common">White Guinea yam</name>
    <name type="synonym">Dioscorea rotundata</name>
    <dbReference type="NCBI Taxonomy" id="55577"/>
    <lineage>
        <taxon>Eukaryota</taxon>
        <taxon>Viridiplantae</taxon>
        <taxon>Streptophyta</taxon>
        <taxon>Embryophyta</taxon>
        <taxon>Tracheophyta</taxon>
        <taxon>Spermatophyta</taxon>
        <taxon>Magnoliopsida</taxon>
        <taxon>Liliopsida</taxon>
        <taxon>Dioscoreales</taxon>
        <taxon>Dioscoreaceae</taxon>
        <taxon>Dioscorea</taxon>
    </lineage>
</organism>
<protein>
    <recommendedName>
        <fullName evidence="5">cysteine--tRNA ligase</fullName>
        <ecNumber evidence="5">6.1.1.16</ecNumber>
    </recommendedName>
    <alternativeName>
        <fullName evidence="17">Cysteinyl-tRNA synthetase</fullName>
    </alternativeName>
</protein>
<evidence type="ECO:0000256" key="13">
    <source>
        <dbReference type="ARBA" id="ARBA00022917"/>
    </source>
</evidence>
<dbReference type="GeneID" id="120253529"/>
<keyword evidence="10" id="KW-0547">Nucleotide-binding</keyword>
<dbReference type="GO" id="GO:0043067">
    <property type="term" value="P:regulation of programmed cell death"/>
    <property type="evidence" value="ECO:0007669"/>
    <property type="project" value="EnsemblPlants"/>
</dbReference>
<comment type="catalytic activity">
    <reaction evidence="18">
        <text>tRNA(Cys) + L-cysteine + ATP = L-cysteinyl-tRNA(Cys) + AMP + diphosphate</text>
        <dbReference type="Rhea" id="RHEA:17773"/>
        <dbReference type="Rhea" id="RHEA-COMP:9661"/>
        <dbReference type="Rhea" id="RHEA-COMP:9679"/>
        <dbReference type="ChEBI" id="CHEBI:30616"/>
        <dbReference type="ChEBI" id="CHEBI:33019"/>
        <dbReference type="ChEBI" id="CHEBI:35235"/>
        <dbReference type="ChEBI" id="CHEBI:78442"/>
        <dbReference type="ChEBI" id="CHEBI:78517"/>
        <dbReference type="ChEBI" id="CHEBI:456215"/>
        <dbReference type="EC" id="6.1.1.16"/>
    </reaction>
</comment>
<evidence type="ECO:0000313" key="21">
    <source>
        <dbReference type="Proteomes" id="UP001515500"/>
    </source>
</evidence>
<evidence type="ECO:0000256" key="8">
    <source>
        <dbReference type="ARBA" id="ARBA00022640"/>
    </source>
</evidence>
<dbReference type="NCBIfam" id="TIGR00435">
    <property type="entry name" value="cysS"/>
    <property type="match status" value="1"/>
</dbReference>
<dbReference type="PANTHER" id="PTHR10890:SF25">
    <property type="entry name" value="CYSTEINE--TRNA LIGASE, CHLOROPLASTIC_MITOCHONDRIAL"/>
    <property type="match status" value="1"/>
</dbReference>
<dbReference type="EC" id="6.1.1.16" evidence="5"/>
<comment type="cofactor">
    <cofactor evidence="1">
        <name>Zn(2+)</name>
        <dbReference type="ChEBI" id="CHEBI:29105"/>
    </cofactor>
</comment>
<keyword evidence="14" id="KW-0809">Transit peptide</keyword>
<keyword evidence="21" id="KW-1185">Reference proteome</keyword>
<dbReference type="InterPro" id="IPR015803">
    <property type="entry name" value="Cys-tRNA-ligase"/>
</dbReference>
<dbReference type="InterPro" id="IPR014729">
    <property type="entry name" value="Rossmann-like_a/b/a_fold"/>
</dbReference>
<proteinExistence type="inferred from homology"/>
<gene>
    <name evidence="22" type="primary">LOC120253529</name>
</gene>
<keyword evidence="6" id="KW-0150">Chloroplast</keyword>
<dbReference type="Gene3D" id="3.40.50.620">
    <property type="entry name" value="HUPs"/>
    <property type="match status" value="1"/>
</dbReference>
<comment type="subcellular location">
    <subcellularLocation>
        <location evidence="2">Mitochondrion</location>
    </subcellularLocation>
    <subcellularLocation>
        <location evidence="3">Plastid</location>
        <location evidence="3">Chloroplast</location>
    </subcellularLocation>
</comment>
<evidence type="ECO:0000256" key="6">
    <source>
        <dbReference type="ARBA" id="ARBA00022528"/>
    </source>
</evidence>
<comment type="similarity">
    <text evidence="4">Belongs to the class-I aminoacyl-tRNA synthetase family.</text>
</comment>
<evidence type="ECO:0000259" key="20">
    <source>
        <dbReference type="SMART" id="SM00840"/>
    </source>
</evidence>
<dbReference type="InterPro" id="IPR024909">
    <property type="entry name" value="Cys-tRNA/MSH_ligase"/>
</dbReference>
<evidence type="ECO:0000256" key="19">
    <source>
        <dbReference type="ARBA" id="ARBA00056254"/>
    </source>
</evidence>
<dbReference type="PRINTS" id="PR00983">
    <property type="entry name" value="TRNASYNTHCYS"/>
</dbReference>
<dbReference type="Gene3D" id="1.20.120.1910">
    <property type="entry name" value="Cysteine-tRNA ligase, C-terminal anti-codon recognition domain"/>
    <property type="match status" value="1"/>
</dbReference>
<dbReference type="CDD" id="cd00672">
    <property type="entry name" value="CysRS_core"/>
    <property type="match status" value="1"/>
</dbReference>
<dbReference type="InterPro" id="IPR032678">
    <property type="entry name" value="tRNA-synt_1_cat_dom"/>
</dbReference>
<keyword evidence="9" id="KW-0479">Metal-binding</keyword>
<keyword evidence="12" id="KW-0067">ATP-binding</keyword>
<dbReference type="AlphaFoldDB" id="A0AB40ARU0"/>
<dbReference type="FunFam" id="1.20.120.1910:FF:000003">
    <property type="entry name" value="Cysteine--tRNA ligase CPS1, chloroplastic/mitochondrial"/>
    <property type="match status" value="1"/>
</dbReference>
<dbReference type="GO" id="GO:0004817">
    <property type="term" value="F:cysteine-tRNA ligase activity"/>
    <property type="evidence" value="ECO:0007669"/>
    <property type="project" value="UniProtKB-EC"/>
</dbReference>
<evidence type="ECO:0000256" key="14">
    <source>
        <dbReference type="ARBA" id="ARBA00022946"/>
    </source>
</evidence>
<keyword evidence="15" id="KW-0496">Mitochondrion</keyword>
<reference evidence="22" key="1">
    <citation type="submission" date="2025-08" db="UniProtKB">
        <authorList>
            <consortium name="RefSeq"/>
        </authorList>
    </citation>
    <scope>IDENTIFICATION</scope>
</reference>
<dbReference type="GO" id="GO:0009507">
    <property type="term" value="C:chloroplast"/>
    <property type="evidence" value="ECO:0007669"/>
    <property type="project" value="UniProtKB-SubCell"/>
</dbReference>
<dbReference type="SUPFAM" id="SSF47323">
    <property type="entry name" value="Anticodon-binding domain of a subclass of class I aminoacyl-tRNA synthetases"/>
    <property type="match status" value="1"/>
</dbReference>
<keyword evidence="11" id="KW-0862">Zinc</keyword>
<evidence type="ECO:0000256" key="10">
    <source>
        <dbReference type="ARBA" id="ARBA00022741"/>
    </source>
</evidence>
<name>A0AB40ARU0_DIOCR</name>
<dbReference type="InterPro" id="IPR009080">
    <property type="entry name" value="tRNAsynth_Ia_anticodon-bd"/>
</dbReference>
<dbReference type="GO" id="GO:0005739">
    <property type="term" value="C:mitochondrion"/>
    <property type="evidence" value="ECO:0007669"/>
    <property type="project" value="UniProtKB-SubCell"/>
</dbReference>
<evidence type="ECO:0000256" key="2">
    <source>
        <dbReference type="ARBA" id="ARBA00004173"/>
    </source>
</evidence>
<dbReference type="GO" id="GO:0046872">
    <property type="term" value="F:metal ion binding"/>
    <property type="evidence" value="ECO:0007669"/>
    <property type="project" value="UniProtKB-KW"/>
</dbReference>
<keyword evidence="16" id="KW-0030">Aminoacyl-tRNA synthetase</keyword>
<dbReference type="Pfam" id="PF23493">
    <property type="entry name" value="CysS_C"/>
    <property type="match status" value="1"/>
</dbReference>
<evidence type="ECO:0000256" key="1">
    <source>
        <dbReference type="ARBA" id="ARBA00001947"/>
    </source>
</evidence>
<feature type="domain" description="Cysteinyl-tRNA synthetase class Ia DALR" evidence="20">
    <location>
        <begin position="432"/>
        <end position="501"/>
    </location>
</feature>
<dbReference type="Proteomes" id="UP001515500">
    <property type="component" value="Unplaced"/>
</dbReference>
<dbReference type="HAMAP" id="MF_00041">
    <property type="entry name" value="Cys_tRNA_synth"/>
    <property type="match status" value="1"/>
</dbReference>